<dbReference type="SUPFAM" id="SSF47413">
    <property type="entry name" value="lambda repressor-like DNA-binding domains"/>
    <property type="match status" value="1"/>
</dbReference>
<dbReference type="Proteomes" id="UP000319040">
    <property type="component" value="Unassembled WGS sequence"/>
</dbReference>
<dbReference type="SMART" id="SM00530">
    <property type="entry name" value="HTH_XRE"/>
    <property type="match status" value="1"/>
</dbReference>
<dbReference type="RefSeq" id="WP_142531503.1">
    <property type="nucleotide sequence ID" value="NZ_FXTB01000001.1"/>
</dbReference>
<dbReference type="OrthoDB" id="1339093at2"/>
<dbReference type="EMBL" id="FXTB01000001">
    <property type="protein sequence ID" value="SMO33215.1"/>
    <property type="molecule type" value="Genomic_DNA"/>
</dbReference>
<evidence type="ECO:0000313" key="2">
    <source>
        <dbReference type="EMBL" id="SMO33215.1"/>
    </source>
</evidence>
<accession>A0A521AEG3</accession>
<feature type="domain" description="HTH cro/C1-type" evidence="1">
    <location>
        <begin position="96"/>
        <end position="150"/>
    </location>
</feature>
<protein>
    <recommendedName>
        <fullName evidence="1">HTH cro/C1-type domain-containing protein</fullName>
    </recommendedName>
</protein>
<sequence length="185" mass="22013">MKDLIDFREIENIQQLDNEYDLQKALLLDRKLRILAKENVDLKPLHDKLFQLIQDYEERSWSDSDNITDKQFDDAETAEQLVEIEQRFIAQRKEAIRKKLKIYDMNQTDLAILLGHKKSYMSELINGVTQFSMKDLVIIHRVLRIDLTKLIPTYLQNETRERVKKSISQLNKPKLRLGKKDLMLN</sequence>
<evidence type="ECO:0000259" key="1">
    <source>
        <dbReference type="PROSITE" id="PS50943"/>
    </source>
</evidence>
<keyword evidence="3" id="KW-1185">Reference proteome</keyword>
<dbReference type="CDD" id="cd00093">
    <property type="entry name" value="HTH_XRE"/>
    <property type="match status" value="1"/>
</dbReference>
<evidence type="ECO:0000313" key="3">
    <source>
        <dbReference type="Proteomes" id="UP000319040"/>
    </source>
</evidence>
<organism evidence="2 3">
    <name type="scientific">Saccharicrinis carchari</name>
    <dbReference type="NCBI Taxonomy" id="1168039"/>
    <lineage>
        <taxon>Bacteria</taxon>
        <taxon>Pseudomonadati</taxon>
        <taxon>Bacteroidota</taxon>
        <taxon>Bacteroidia</taxon>
        <taxon>Marinilabiliales</taxon>
        <taxon>Marinilabiliaceae</taxon>
        <taxon>Saccharicrinis</taxon>
    </lineage>
</organism>
<dbReference type="AlphaFoldDB" id="A0A521AEG3"/>
<name>A0A521AEG3_SACCC</name>
<dbReference type="Gene3D" id="1.10.260.40">
    <property type="entry name" value="lambda repressor-like DNA-binding domains"/>
    <property type="match status" value="1"/>
</dbReference>
<dbReference type="InterPro" id="IPR001387">
    <property type="entry name" value="Cro/C1-type_HTH"/>
</dbReference>
<dbReference type="InterPro" id="IPR010982">
    <property type="entry name" value="Lambda_DNA-bd_dom_sf"/>
</dbReference>
<gene>
    <name evidence="2" type="ORF">SAMN06265379_10180</name>
</gene>
<reference evidence="2 3" key="1">
    <citation type="submission" date="2017-05" db="EMBL/GenBank/DDBJ databases">
        <authorList>
            <person name="Varghese N."/>
            <person name="Submissions S."/>
        </authorList>
    </citation>
    <scope>NUCLEOTIDE SEQUENCE [LARGE SCALE GENOMIC DNA]</scope>
    <source>
        <strain evidence="2 3">DSM 27040</strain>
    </source>
</reference>
<dbReference type="GO" id="GO:0003677">
    <property type="term" value="F:DNA binding"/>
    <property type="evidence" value="ECO:0007669"/>
    <property type="project" value="InterPro"/>
</dbReference>
<dbReference type="PROSITE" id="PS50943">
    <property type="entry name" value="HTH_CROC1"/>
    <property type="match status" value="1"/>
</dbReference>
<proteinExistence type="predicted"/>